<keyword evidence="5 11" id="KW-0547">Nucleotide-binding</keyword>
<keyword evidence="6" id="KW-0378">Hydrolase</keyword>
<dbReference type="Gene3D" id="3.30.1640.10">
    <property type="entry name" value="mini-chromosome maintenance (MCM) complex, chain A, domain 1"/>
    <property type="match status" value="1"/>
</dbReference>
<dbReference type="PROSITE" id="PS50051">
    <property type="entry name" value="MCM_2"/>
    <property type="match status" value="1"/>
</dbReference>
<dbReference type="GO" id="GO:0006271">
    <property type="term" value="P:DNA strand elongation involved in DNA replication"/>
    <property type="evidence" value="ECO:0007669"/>
    <property type="project" value="TreeGrafter"/>
</dbReference>
<dbReference type="GO" id="GO:0000727">
    <property type="term" value="P:double-strand break repair via break-induced replication"/>
    <property type="evidence" value="ECO:0007669"/>
    <property type="project" value="TreeGrafter"/>
</dbReference>
<keyword evidence="15" id="KW-1185">Reference proteome</keyword>
<organism evidence="14 15">
    <name type="scientific">Stachybotrys elegans</name>
    <dbReference type="NCBI Taxonomy" id="80388"/>
    <lineage>
        <taxon>Eukaryota</taxon>
        <taxon>Fungi</taxon>
        <taxon>Dikarya</taxon>
        <taxon>Ascomycota</taxon>
        <taxon>Pezizomycotina</taxon>
        <taxon>Sordariomycetes</taxon>
        <taxon>Hypocreomycetidae</taxon>
        <taxon>Hypocreales</taxon>
        <taxon>Stachybotryaceae</taxon>
        <taxon>Stachybotrys</taxon>
    </lineage>
</organism>
<dbReference type="InterPro" id="IPR001208">
    <property type="entry name" value="MCM_dom"/>
</dbReference>
<feature type="region of interest" description="Disordered" evidence="12">
    <location>
        <begin position="179"/>
        <end position="203"/>
    </location>
</feature>
<comment type="similarity">
    <text evidence="2 11">Belongs to the MCM family.</text>
</comment>
<evidence type="ECO:0000256" key="4">
    <source>
        <dbReference type="ARBA" id="ARBA00022705"/>
    </source>
</evidence>
<dbReference type="GO" id="GO:0005524">
    <property type="term" value="F:ATP binding"/>
    <property type="evidence" value="ECO:0007669"/>
    <property type="project" value="UniProtKB-KW"/>
</dbReference>
<feature type="compositionally biased region" description="Polar residues" evidence="12">
    <location>
        <begin position="1"/>
        <end position="56"/>
    </location>
</feature>
<dbReference type="EMBL" id="JAGPNK010000001">
    <property type="protein sequence ID" value="KAH7329016.1"/>
    <property type="molecule type" value="Genomic_DNA"/>
</dbReference>
<evidence type="ECO:0000256" key="5">
    <source>
        <dbReference type="ARBA" id="ARBA00022741"/>
    </source>
</evidence>
<dbReference type="PROSITE" id="PS00847">
    <property type="entry name" value="MCM_1"/>
    <property type="match status" value="1"/>
</dbReference>
<dbReference type="SUPFAM" id="SSF52540">
    <property type="entry name" value="P-loop containing nucleoside triphosphate hydrolases"/>
    <property type="match status" value="1"/>
</dbReference>
<evidence type="ECO:0000259" key="13">
    <source>
        <dbReference type="PROSITE" id="PS50051"/>
    </source>
</evidence>
<evidence type="ECO:0000256" key="12">
    <source>
        <dbReference type="SAM" id="MobiDB-lite"/>
    </source>
</evidence>
<dbReference type="InterPro" id="IPR012340">
    <property type="entry name" value="NA-bd_OB-fold"/>
</dbReference>
<dbReference type="InterPro" id="IPR033762">
    <property type="entry name" value="MCM_OB"/>
</dbReference>
<dbReference type="Pfam" id="PF17855">
    <property type="entry name" value="MCM_lid"/>
    <property type="match status" value="1"/>
</dbReference>
<dbReference type="FunFam" id="2.20.28.10:FF:000003">
    <property type="entry name" value="DNA helicase"/>
    <property type="match status" value="1"/>
</dbReference>
<feature type="compositionally biased region" description="Polar residues" evidence="12">
    <location>
        <begin position="325"/>
        <end position="345"/>
    </location>
</feature>
<dbReference type="GO" id="GO:1902975">
    <property type="term" value="P:mitotic DNA replication initiation"/>
    <property type="evidence" value="ECO:0007669"/>
    <property type="project" value="TreeGrafter"/>
</dbReference>
<dbReference type="Gene3D" id="3.40.50.300">
    <property type="entry name" value="P-loop containing nucleotide triphosphate hydrolases"/>
    <property type="match status" value="1"/>
</dbReference>
<dbReference type="GO" id="GO:0006279">
    <property type="term" value="P:premeiotic DNA replication"/>
    <property type="evidence" value="ECO:0007669"/>
    <property type="project" value="UniProtKB-ARBA"/>
</dbReference>
<dbReference type="Gene3D" id="2.20.28.10">
    <property type="match status" value="1"/>
</dbReference>
<keyword evidence="4" id="KW-0235">DNA replication</keyword>
<dbReference type="CDD" id="cd17755">
    <property type="entry name" value="MCM4"/>
    <property type="match status" value="1"/>
</dbReference>
<dbReference type="Pfam" id="PF21128">
    <property type="entry name" value="WHD_MCM4"/>
    <property type="match status" value="1"/>
</dbReference>
<dbReference type="FunFam" id="3.40.50.300:FF:000217">
    <property type="entry name" value="DNA helicase"/>
    <property type="match status" value="1"/>
</dbReference>
<feature type="domain" description="MCM C-terminal AAA(+) ATPase" evidence="13">
    <location>
        <begin position="597"/>
        <end position="805"/>
    </location>
</feature>
<sequence length="1017" mass="112155">MSSPAPNNQDNSQSGTPRRSTRQSSQANNTPRTRPSQLASSPIFFQSSPAADTSQQDGRDGEVSSPLRQMTNSQSTRMPSAIPSSPLRNETQTDEDSMRTPRASGLAGESSPIRYEPSSSPGRSLRQQSELRSETSGLFVGSQRGHSAPYRRGDINSDASRTPRAVRRIILDDAGRVVRQGPLDGSDAASFANRDPNTSEADALGGQNEELVWGTTISVEDTFASFKDFLRNFTHKYRLYRDGLSDAEVRQAPEAESKPYWEALENMLLLGTTKLYLDISDLNLYPPTRKLWYQVQVYPAELIQVMDQSVHDLMLELARADSTSRNRPSQGSSRPQASNPDTPSSEPVFPSSDRPEEPATPRAPQEQPSLEDQVSAATYVVRPFGLDKSINLRDLNPSDMDRLVCVKGLVIRTTPVIPDMQDAFFRCSVCNHSINVGLDRGKIREPTECPRNQCKSSNSMQIVHNRCSFADKQVIKLQETPDAVPPGQTPHSVSLCVYNELVDFCKAGDRIQVTGIFRVSPVRVNPRQRALKSVYKTYVDVLHVQKVDKKRLGADPSTLGIDGEQEEEQGENNIEQTRKVTPEEEAKIRETSQRDDIYDLLARSLAPSIYEMDDVKKGVLLQLFGGTNKSFQKGGSPKYRGDINVLLCGDPSTSKSQLLSYVHKIAPRGVYTSGKGSSAVGLTAYVTRDPETRQLVLESGALVLSDGGVCCIDEFDKMSDATRSVLHEVMEQQTVSVAKAGIITTLNARTSILASANPIGSRYNPDMSVPQNIDLPPTLLSRFDLIYLMLDRVDDKADRRLAKHLLSLYLEDKPQSAPSNNDILPVEFLTSYISYARANIQPKISDEAGRELVELYVAMRALGQDVRAAEKRITATTRQLESMIRLAEAHAKMRLSEVVTKDDVREANRLIQSALKTAATDSEGRIDMSLLTEGTSAADRKRQGELRDALLKLLDEMTAGGNSVRWGDVARRLSEGANMPIEQADFTAAMRGLEAENAVTITGEGARRTVRRVTAVV</sequence>
<accession>A0A8K0T2J2</accession>
<gene>
    <name evidence="14" type="ORF">B0I35DRAFT_419047</name>
</gene>
<dbReference type="InterPro" id="IPR031327">
    <property type="entry name" value="MCM"/>
</dbReference>
<dbReference type="Pfam" id="PF14551">
    <property type="entry name" value="MCM_N"/>
    <property type="match status" value="1"/>
</dbReference>
<dbReference type="InterPro" id="IPR027925">
    <property type="entry name" value="MCM_N"/>
</dbReference>
<evidence type="ECO:0000256" key="2">
    <source>
        <dbReference type="ARBA" id="ARBA00008010"/>
    </source>
</evidence>
<name>A0A8K0T2J2_9HYPO</name>
<feature type="region of interest" description="Disordered" evidence="12">
    <location>
        <begin position="321"/>
        <end position="374"/>
    </location>
</feature>
<dbReference type="PANTHER" id="PTHR11630:SF66">
    <property type="entry name" value="DNA REPLICATION LICENSING FACTOR MCM4"/>
    <property type="match status" value="1"/>
</dbReference>
<dbReference type="OrthoDB" id="10251574at2759"/>
<evidence type="ECO:0000256" key="9">
    <source>
        <dbReference type="ARBA" id="ARBA00023125"/>
    </source>
</evidence>
<dbReference type="PRINTS" id="PR01657">
    <property type="entry name" value="MCMFAMILY"/>
</dbReference>
<evidence type="ECO:0000256" key="7">
    <source>
        <dbReference type="ARBA" id="ARBA00022806"/>
    </source>
</evidence>
<feature type="compositionally biased region" description="Polar residues" evidence="12">
    <location>
        <begin position="117"/>
        <end position="136"/>
    </location>
</feature>
<dbReference type="InterPro" id="IPR018525">
    <property type="entry name" value="MCM_CS"/>
</dbReference>
<dbReference type="SUPFAM" id="SSF50249">
    <property type="entry name" value="Nucleic acid-binding proteins"/>
    <property type="match status" value="1"/>
</dbReference>
<comment type="caution">
    <text evidence="14">The sequence shown here is derived from an EMBL/GenBank/DDBJ whole genome shotgun (WGS) entry which is preliminary data.</text>
</comment>
<dbReference type="PANTHER" id="PTHR11630">
    <property type="entry name" value="DNA REPLICATION LICENSING FACTOR MCM FAMILY MEMBER"/>
    <property type="match status" value="1"/>
</dbReference>
<evidence type="ECO:0000256" key="10">
    <source>
        <dbReference type="ARBA" id="ARBA00023242"/>
    </source>
</evidence>
<dbReference type="AlphaFoldDB" id="A0A8K0T2J2"/>
<keyword evidence="7" id="KW-0347">Helicase</keyword>
<dbReference type="GO" id="GO:0097373">
    <property type="term" value="C:MCM core complex"/>
    <property type="evidence" value="ECO:0007669"/>
    <property type="project" value="UniProtKB-ARBA"/>
</dbReference>
<dbReference type="PRINTS" id="PR01660">
    <property type="entry name" value="MCMPROTEIN4"/>
</dbReference>
<dbReference type="Gene3D" id="2.40.50.140">
    <property type="entry name" value="Nucleic acid-binding proteins"/>
    <property type="match status" value="1"/>
</dbReference>
<dbReference type="InterPro" id="IPR041562">
    <property type="entry name" value="MCM_lid"/>
</dbReference>
<keyword evidence="8 11" id="KW-0067">ATP-binding</keyword>
<proteinExistence type="inferred from homology"/>
<evidence type="ECO:0000256" key="3">
    <source>
        <dbReference type="ARBA" id="ARBA00012551"/>
    </source>
</evidence>
<feature type="compositionally biased region" description="Basic and acidic residues" evidence="12">
    <location>
        <begin position="576"/>
        <end position="589"/>
    </location>
</feature>
<dbReference type="EC" id="3.6.4.12" evidence="3"/>
<dbReference type="Proteomes" id="UP000813444">
    <property type="component" value="Unassembled WGS sequence"/>
</dbReference>
<dbReference type="GO" id="GO:0003697">
    <property type="term" value="F:single-stranded DNA binding"/>
    <property type="evidence" value="ECO:0007669"/>
    <property type="project" value="TreeGrafter"/>
</dbReference>
<evidence type="ECO:0000256" key="8">
    <source>
        <dbReference type="ARBA" id="ARBA00022840"/>
    </source>
</evidence>
<dbReference type="InterPro" id="IPR027417">
    <property type="entry name" value="P-loop_NTPase"/>
</dbReference>
<dbReference type="GO" id="GO:0031261">
    <property type="term" value="C:DNA replication preinitiation complex"/>
    <property type="evidence" value="ECO:0007669"/>
    <property type="project" value="UniProtKB-ARBA"/>
</dbReference>
<dbReference type="Pfam" id="PF00493">
    <property type="entry name" value="MCM"/>
    <property type="match status" value="1"/>
</dbReference>
<dbReference type="Pfam" id="PF17207">
    <property type="entry name" value="MCM_OB"/>
    <property type="match status" value="1"/>
</dbReference>
<feature type="region of interest" description="Disordered" evidence="12">
    <location>
        <begin position="553"/>
        <end position="589"/>
    </location>
</feature>
<dbReference type="GO" id="GO:0042555">
    <property type="term" value="C:MCM complex"/>
    <property type="evidence" value="ECO:0007669"/>
    <property type="project" value="InterPro"/>
</dbReference>
<dbReference type="SMART" id="SM00350">
    <property type="entry name" value="MCM"/>
    <property type="match status" value="1"/>
</dbReference>
<feature type="compositionally biased region" description="Polar residues" evidence="12">
    <location>
        <begin position="66"/>
        <end position="90"/>
    </location>
</feature>
<reference evidence="14" key="1">
    <citation type="journal article" date="2021" name="Nat. Commun.">
        <title>Genetic determinants of endophytism in the Arabidopsis root mycobiome.</title>
        <authorList>
            <person name="Mesny F."/>
            <person name="Miyauchi S."/>
            <person name="Thiergart T."/>
            <person name="Pickel B."/>
            <person name="Atanasova L."/>
            <person name="Karlsson M."/>
            <person name="Huettel B."/>
            <person name="Barry K.W."/>
            <person name="Haridas S."/>
            <person name="Chen C."/>
            <person name="Bauer D."/>
            <person name="Andreopoulos W."/>
            <person name="Pangilinan J."/>
            <person name="LaButti K."/>
            <person name="Riley R."/>
            <person name="Lipzen A."/>
            <person name="Clum A."/>
            <person name="Drula E."/>
            <person name="Henrissat B."/>
            <person name="Kohler A."/>
            <person name="Grigoriev I.V."/>
            <person name="Martin F.M."/>
            <person name="Hacquard S."/>
        </authorList>
    </citation>
    <scope>NUCLEOTIDE SEQUENCE</scope>
    <source>
        <strain evidence="14">MPI-CAGE-CH-0235</strain>
    </source>
</reference>
<dbReference type="GO" id="GO:0017116">
    <property type="term" value="F:single-stranded DNA helicase activity"/>
    <property type="evidence" value="ECO:0007669"/>
    <property type="project" value="TreeGrafter"/>
</dbReference>
<dbReference type="GO" id="GO:0016787">
    <property type="term" value="F:hydrolase activity"/>
    <property type="evidence" value="ECO:0007669"/>
    <property type="project" value="UniProtKB-KW"/>
</dbReference>
<keyword evidence="10" id="KW-0539">Nucleus</keyword>
<keyword evidence="9 11" id="KW-0238">DNA-binding</keyword>
<evidence type="ECO:0000256" key="6">
    <source>
        <dbReference type="ARBA" id="ARBA00022801"/>
    </source>
</evidence>
<dbReference type="GO" id="GO:0043596">
    <property type="term" value="C:nuclear replication fork"/>
    <property type="evidence" value="ECO:0007669"/>
    <property type="project" value="UniProtKB-ARBA"/>
</dbReference>
<evidence type="ECO:0000313" key="15">
    <source>
        <dbReference type="Proteomes" id="UP000813444"/>
    </source>
</evidence>
<evidence type="ECO:0000256" key="1">
    <source>
        <dbReference type="ARBA" id="ARBA00004123"/>
    </source>
</evidence>
<evidence type="ECO:0000256" key="11">
    <source>
        <dbReference type="RuleBase" id="RU004070"/>
    </source>
</evidence>
<protein>
    <recommendedName>
        <fullName evidence="3">DNA helicase</fullName>
        <ecNumber evidence="3">3.6.4.12</ecNumber>
    </recommendedName>
</protein>
<comment type="subcellular location">
    <subcellularLocation>
        <location evidence="1">Nucleus</location>
    </subcellularLocation>
</comment>
<feature type="region of interest" description="Disordered" evidence="12">
    <location>
        <begin position="1"/>
        <end position="161"/>
    </location>
</feature>
<dbReference type="InterPro" id="IPR008047">
    <property type="entry name" value="MCM_4"/>
</dbReference>
<dbReference type="GO" id="GO:0005656">
    <property type="term" value="C:nuclear pre-replicative complex"/>
    <property type="evidence" value="ECO:0007669"/>
    <property type="project" value="UniProtKB-ARBA"/>
</dbReference>
<evidence type="ECO:0000313" key="14">
    <source>
        <dbReference type="EMBL" id="KAH7329016.1"/>
    </source>
</evidence>